<dbReference type="RefSeq" id="WP_088860421.1">
    <property type="nucleotide sequence ID" value="NZ_CP022115.1"/>
</dbReference>
<evidence type="ECO:0000313" key="1">
    <source>
        <dbReference type="EMBL" id="ASJ23952.1"/>
    </source>
</evidence>
<dbReference type="PANTHER" id="PTHR22602:SF0">
    <property type="entry name" value="TRANSFERASE CAF17, MITOCHONDRIAL-RELATED"/>
    <property type="match status" value="1"/>
</dbReference>
<dbReference type="PIRSF" id="PIRSF006487">
    <property type="entry name" value="GcvT"/>
    <property type="match status" value="1"/>
</dbReference>
<proteinExistence type="predicted"/>
<dbReference type="EMBL" id="CP022115">
    <property type="protein sequence ID" value="ASJ23952.1"/>
    <property type="molecule type" value="Genomic_DNA"/>
</dbReference>
<dbReference type="InterPro" id="IPR045179">
    <property type="entry name" value="YgfZ/GcvT"/>
</dbReference>
<name>A0A248LH39_9NEIS</name>
<dbReference type="Gene3D" id="3.30.70.1630">
    <property type="match status" value="1"/>
</dbReference>
<evidence type="ECO:0000313" key="2">
    <source>
        <dbReference type="Proteomes" id="UP000197424"/>
    </source>
</evidence>
<dbReference type="OrthoDB" id="9796287at2"/>
<organism evidence="1 2">
    <name type="scientific">Laribacter hongkongensis</name>
    <dbReference type="NCBI Taxonomy" id="168471"/>
    <lineage>
        <taxon>Bacteria</taxon>
        <taxon>Pseudomonadati</taxon>
        <taxon>Pseudomonadota</taxon>
        <taxon>Betaproteobacteria</taxon>
        <taxon>Neisseriales</taxon>
        <taxon>Aquaspirillaceae</taxon>
        <taxon>Laribacter</taxon>
    </lineage>
</organism>
<gene>
    <name evidence="1" type="primary">ygfZ</name>
    <name evidence="1" type="ORF">LHGZ1_1121</name>
</gene>
<dbReference type="PANTHER" id="PTHR22602">
    <property type="entry name" value="TRANSFERASE CAF17, MITOCHONDRIAL-RELATED"/>
    <property type="match status" value="1"/>
</dbReference>
<dbReference type="Proteomes" id="UP000197424">
    <property type="component" value="Chromosome"/>
</dbReference>
<sequence length="326" mass="35123">MQNWNDFLARAGTPFAMQPGTEPALLVPLSDFAVLDFSGADAEAFLQGQLSNDIRQVSPRAAQWSSYSTAKGRMLANFLVWQESGHYQLMLSAGLAAAIDKRLNMFILRSKVSHRQRDDLVLLGLTGPAAERVMQQSGLGVPATGLAVETLNEGCVIRLPEGRFVLALAPAAAMSLWPQLCAHGAKPAPMTNWTLSDIATGTPWITQATQEAFVPQMANLELIGGVSFQKGCYPGQEIVARTQYLGKVKRRMFRALADAQAMPGDELFSVETGEQAIGKVMLAVATEAGTELLVVVQSNAWNSGVHLRSVDGPLLQRGQLPYAVES</sequence>
<dbReference type="AlphaFoldDB" id="A0A248LH39"/>
<dbReference type="Gene3D" id="2.40.30.160">
    <property type="match status" value="1"/>
</dbReference>
<dbReference type="InterPro" id="IPR017703">
    <property type="entry name" value="YgfZ/GCV_T_CS"/>
</dbReference>
<dbReference type="SUPFAM" id="SSF103025">
    <property type="entry name" value="Folate-binding domain"/>
    <property type="match status" value="1"/>
</dbReference>
<reference evidence="2" key="1">
    <citation type="submission" date="2017-06" db="EMBL/GenBank/DDBJ databases">
        <title>Whole genome sequence of Laribacter hongkongensis LHGZ1.</title>
        <authorList>
            <person name="Chen D."/>
            <person name="Wu H."/>
            <person name="Chen J."/>
        </authorList>
    </citation>
    <scope>NUCLEOTIDE SEQUENCE [LARGE SCALE GENOMIC DNA]</scope>
    <source>
        <strain evidence="2">LHGZ1</strain>
    </source>
</reference>
<dbReference type="Gene3D" id="3.30.70.1400">
    <property type="entry name" value="Aminomethyltransferase beta-barrel domains"/>
    <property type="match status" value="1"/>
</dbReference>
<protein>
    <submittedName>
        <fullName evidence="1">tRNA-modifying protein YgfZ</fullName>
    </submittedName>
</protein>
<accession>A0A248LH39</accession>
<dbReference type="InterPro" id="IPR029043">
    <property type="entry name" value="GcvT/YgfZ_C"/>
</dbReference>
<dbReference type="NCBIfam" id="TIGR03317">
    <property type="entry name" value="ygfZ_signature"/>
    <property type="match status" value="1"/>
</dbReference>
<dbReference type="GO" id="GO:0016226">
    <property type="term" value="P:iron-sulfur cluster assembly"/>
    <property type="evidence" value="ECO:0007669"/>
    <property type="project" value="TreeGrafter"/>
</dbReference>
<dbReference type="SUPFAM" id="SSF101790">
    <property type="entry name" value="Aminomethyltransferase beta-barrel domain"/>
    <property type="match status" value="1"/>
</dbReference>